<evidence type="ECO:0000313" key="4">
    <source>
        <dbReference type="Proteomes" id="UP000016931"/>
    </source>
</evidence>
<feature type="compositionally biased region" description="Acidic residues" evidence="2">
    <location>
        <begin position="245"/>
        <end position="274"/>
    </location>
</feature>
<reference evidence="3 4" key="1">
    <citation type="journal article" date="2012" name="PLoS Pathog.">
        <title>Diverse lifestyles and strategies of plant pathogenesis encoded in the genomes of eighteen Dothideomycetes fungi.</title>
        <authorList>
            <person name="Ohm R.A."/>
            <person name="Feau N."/>
            <person name="Henrissat B."/>
            <person name="Schoch C.L."/>
            <person name="Horwitz B.A."/>
            <person name="Barry K.W."/>
            <person name="Condon B.J."/>
            <person name="Copeland A.C."/>
            <person name="Dhillon B."/>
            <person name="Glaser F."/>
            <person name="Hesse C.N."/>
            <person name="Kosti I."/>
            <person name="LaButti K."/>
            <person name="Lindquist E.A."/>
            <person name="Lucas S."/>
            <person name="Salamov A.A."/>
            <person name="Bradshaw R.E."/>
            <person name="Ciuffetti L."/>
            <person name="Hamelin R.C."/>
            <person name="Kema G.H.J."/>
            <person name="Lawrence C."/>
            <person name="Scott J.A."/>
            <person name="Spatafora J.W."/>
            <person name="Turgeon B.G."/>
            <person name="de Wit P.J.G.M."/>
            <person name="Zhong S."/>
            <person name="Goodwin S.B."/>
            <person name="Grigoriev I.V."/>
        </authorList>
    </citation>
    <scope>NUCLEOTIDE SEQUENCE [LARGE SCALE GENOMIC DNA]</scope>
    <source>
        <strain evidence="3 4">SO2202</strain>
    </source>
</reference>
<dbReference type="EMBL" id="KB456263">
    <property type="protein sequence ID" value="EMF13433.1"/>
    <property type="molecule type" value="Genomic_DNA"/>
</dbReference>
<feature type="coiled-coil region" evidence="1">
    <location>
        <begin position="477"/>
        <end position="507"/>
    </location>
</feature>
<accession>M3CI30</accession>
<feature type="region of interest" description="Disordered" evidence="2">
    <location>
        <begin position="1"/>
        <end position="38"/>
    </location>
</feature>
<feature type="compositionally biased region" description="Low complexity" evidence="2">
    <location>
        <begin position="331"/>
        <end position="346"/>
    </location>
</feature>
<feature type="region of interest" description="Disordered" evidence="2">
    <location>
        <begin position="242"/>
        <end position="276"/>
    </location>
</feature>
<proteinExistence type="predicted"/>
<evidence type="ECO:0000256" key="2">
    <source>
        <dbReference type="SAM" id="MobiDB-lite"/>
    </source>
</evidence>
<evidence type="ECO:0000256" key="1">
    <source>
        <dbReference type="SAM" id="Coils"/>
    </source>
</evidence>
<name>M3CI30_SPHMS</name>
<gene>
    <name evidence="3" type="ORF">SEPMUDRAFT_148727</name>
</gene>
<sequence>MPRPASLSHSMNSPHHRDGGESIAAESLSRTPTMKKAKARLSRLLRRKSFEAQDFSSMYEGKEARNYSKNSIKSFQRRTIIATQPIGGGTRDIRWHPVEQAPPEHFEHDPHKLSMVSERDEPLSPGLLARPASTSAASHKCRNCRPSTFELYGYRPDSRPGSSVKSCFINKGIAGSSCKHDSMFTDSSELCAMPNDEDDEHRDQLRQIHELPSSQSMTRLGHGRTPSCSAPIPCISVLGDGVAEATEEDEEKAQEEEEDNDDNDDNDDDDEVDYSDTGSEYDAVLQEAERIPVSPIAPPSPHASAAAAAAAIPQVTAVDVQRMPDFSFVPNTISTRGTTNNTNTNNRHLSPMGNSSISATMADYDNTSTDWQVECYRLRKQLKAVELQLRYKAELLLSEQSRVAAVEAEVERTKTELQLCRGETQLLRVSNGLKHDETCALKAELGSLQSSDQNRNKDLVAKLRVMTERLALEEDAVADKDLRIKWLEKEREELERENRLLENVKGALWGHMEQARKREVGTGSTAADPPHSPPATAATATAAAAAAAAVAVVVSSPVSDREHPAWWI</sequence>
<organism evidence="3 4">
    <name type="scientific">Sphaerulina musiva (strain SO2202)</name>
    <name type="common">Poplar stem canker fungus</name>
    <name type="synonym">Septoria musiva</name>
    <dbReference type="NCBI Taxonomy" id="692275"/>
    <lineage>
        <taxon>Eukaryota</taxon>
        <taxon>Fungi</taxon>
        <taxon>Dikarya</taxon>
        <taxon>Ascomycota</taxon>
        <taxon>Pezizomycotina</taxon>
        <taxon>Dothideomycetes</taxon>
        <taxon>Dothideomycetidae</taxon>
        <taxon>Mycosphaerellales</taxon>
        <taxon>Mycosphaerellaceae</taxon>
        <taxon>Sphaerulina</taxon>
    </lineage>
</organism>
<evidence type="ECO:0000313" key="3">
    <source>
        <dbReference type="EMBL" id="EMF13433.1"/>
    </source>
</evidence>
<dbReference type="OrthoDB" id="3638431at2759"/>
<dbReference type="RefSeq" id="XP_016761554.1">
    <property type="nucleotide sequence ID" value="XM_016905109.1"/>
</dbReference>
<feature type="coiled-coil region" evidence="1">
    <location>
        <begin position="396"/>
        <end position="423"/>
    </location>
</feature>
<protein>
    <submittedName>
        <fullName evidence="3">Uncharacterized protein</fullName>
    </submittedName>
</protein>
<dbReference type="Proteomes" id="UP000016931">
    <property type="component" value="Unassembled WGS sequence"/>
</dbReference>
<keyword evidence="1" id="KW-0175">Coiled coil</keyword>
<feature type="region of interest" description="Disordered" evidence="2">
    <location>
        <begin position="331"/>
        <end position="353"/>
    </location>
</feature>
<feature type="region of interest" description="Disordered" evidence="2">
    <location>
        <begin position="517"/>
        <end position="538"/>
    </location>
</feature>
<dbReference type="AlphaFoldDB" id="M3CI30"/>
<dbReference type="HOGENOM" id="CLU_479936_0_0_1"/>
<feature type="compositionally biased region" description="Low complexity" evidence="2">
    <location>
        <begin position="524"/>
        <end position="538"/>
    </location>
</feature>
<dbReference type="GeneID" id="27902246"/>
<keyword evidence="4" id="KW-1185">Reference proteome</keyword>